<keyword evidence="7 20" id="KW-0256">Endoplasmic reticulum</keyword>
<evidence type="ECO:0000256" key="14">
    <source>
        <dbReference type="ARBA" id="ARBA00023098"/>
    </source>
</evidence>
<dbReference type="GO" id="GO:0006696">
    <property type="term" value="P:ergosterol biosynthetic process"/>
    <property type="evidence" value="ECO:0007669"/>
    <property type="project" value="UniProtKB-UniRule"/>
</dbReference>
<feature type="binding site" evidence="20">
    <location>
        <begin position="454"/>
        <end position="457"/>
    </location>
    <ligand>
        <name>FAD</name>
        <dbReference type="ChEBI" id="CHEBI:57692"/>
    </ligand>
</feature>
<dbReference type="GO" id="GO:0010181">
    <property type="term" value="F:FMN binding"/>
    <property type="evidence" value="ECO:0007669"/>
    <property type="project" value="UniProtKB-UniRule"/>
</dbReference>
<keyword evidence="3 20" id="KW-0285">Flavoprotein</keyword>
<protein>
    <recommendedName>
        <fullName evidence="20 21">NADPH--cytochrome P450 reductase</fullName>
        <shortName evidence="20">CPR</shortName>
        <shortName evidence="20">P450R</shortName>
        <ecNumber evidence="20 21">1.6.2.4</ecNumber>
    </recommendedName>
</protein>
<feature type="binding site" evidence="20">
    <location>
        <begin position="164"/>
        <end position="173"/>
    </location>
    <ligand>
        <name>FMN</name>
        <dbReference type="ChEBI" id="CHEBI:58210"/>
    </ligand>
</feature>
<comment type="similarity">
    <text evidence="20">Belongs to the NADPH--cytochrome P450 reductase family.</text>
</comment>
<keyword evidence="9 20" id="KW-0521">NADP</keyword>
<reference evidence="24 25" key="1">
    <citation type="journal article" date="2018" name="Mol. Biol. Evol.">
        <title>Broad Genomic Sampling Reveals a Smut Pathogenic Ancestry of the Fungal Clade Ustilaginomycotina.</title>
        <authorList>
            <person name="Kijpornyongpan T."/>
            <person name="Mondo S.J."/>
            <person name="Barry K."/>
            <person name="Sandor L."/>
            <person name="Lee J."/>
            <person name="Lipzen A."/>
            <person name="Pangilinan J."/>
            <person name="LaButti K."/>
            <person name="Hainaut M."/>
            <person name="Henrissat B."/>
            <person name="Grigoriev I.V."/>
            <person name="Spatafora J.W."/>
            <person name="Aime M.C."/>
        </authorList>
    </citation>
    <scope>NUCLEOTIDE SEQUENCE [LARGE SCALE GENOMIC DNA]</scope>
    <source>
        <strain evidence="24 25">MCA 4198</strain>
    </source>
</reference>
<evidence type="ECO:0000256" key="12">
    <source>
        <dbReference type="ARBA" id="ARBA00023002"/>
    </source>
</evidence>
<feature type="binding site" evidence="20">
    <location>
        <begin position="72"/>
        <end position="77"/>
    </location>
    <ligand>
        <name>FMN</name>
        <dbReference type="ChEBI" id="CHEBI:58210"/>
    </ligand>
</feature>
<keyword evidence="1 20" id="KW-1003">Cell membrane</keyword>
<gene>
    <name evidence="24" type="ORF">FA10DRAFT_275344</name>
</gene>
<keyword evidence="10 20" id="KW-0752">Steroid biosynthesis</keyword>
<dbReference type="FunFam" id="3.40.50.80:FF:000018">
    <property type="entry name" value="NADPH--cytochrome P450 reductase"/>
    <property type="match status" value="1"/>
</dbReference>
<dbReference type="GO" id="GO:0050660">
    <property type="term" value="F:flavin adenine dinucleotide binding"/>
    <property type="evidence" value="ECO:0007669"/>
    <property type="project" value="UniProtKB-UniRule"/>
</dbReference>
<evidence type="ECO:0000313" key="25">
    <source>
        <dbReference type="Proteomes" id="UP000245768"/>
    </source>
</evidence>
<evidence type="ECO:0000313" key="24">
    <source>
        <dbReference type="EMBL" id="PWN90817.1"/>
    </source>
</evidence>
<dbReference type="GO" id="GO:0005741">
    <property type="term" value="C:mitochondrial outer membrane"/>
    <property type="evidence" value="ECO:0007669"/>
    <property type="project" value="UniProtKB-SubCell"/>
</dbReference>
<evidence type="ECO:0000256" key="17">
    <source>
        <dbReference type="ARBA" id="ARBA00023166"/>
    </source>
</evidence>
<keyword evidence="14 20" id="KW-0443">Lipid metabolism</keyword>
<dbReference type="STRING" id="215250.A0A316YN70"/>
<dbReference type="HAMAP" id="MF_03212">
    <property type="entry name" value="NCPR"/>
    <property type="match status" value="1"/>
</dbReference>
<comment type="similarity">
    <text evidence="20 21">In the C-terminal section; belongs to the flavoprotein pyridine nucleotide cytochrome reductase family.</text>
</comment>
<dbReference type="AlphaFoldDB" id="A0A316YN70"/>
<dbReference type="FunFam" id="2.40.30.10:FF:000100">
    <property type="entry name" value="NADPH--cytochrome P450 reductase"/>
    <property type="match status" value="1"/>
</dbReference>
<feature type="binding site" evidence="20">
    <location>
        <position position="681"/>
    </location>
    <ligand>
        <name>NADP(+)</name>
        <dbReference type="ChEBI" id="CHEBI:58349"/>
    </ligand>
</feature>
<dbReference type="InterPro" id="IPR008254">
    <property type="entry name" value="Flavodoxin/NO_synth"/>
</dbReference>
<dbReference type="Gene3D" id="1.20.990.10">
    <property type="entry name" value="NADPH-cytochrome p450 Reductase, Chain A, domain 3"/>
    <property type="match status" value="1"/>
</dbReference>
<keyword evidence="17 20" id="KW-1207">Sterol metabolism</keyword>
<feature type="binding site" evidence="20">
    <location>
        <begin position="472"/>
        <end position="474"/>
    </location>
    <ligand>
        <name>FAD</name>
        <dbReference type="ChEBI" id="CHEBI:57692"/>
    </ligand>
</feature>
<dbReference type="EMBL" id="KZ819636">
    <property type="protein sequence ID" value="PWN90817.1"/>
    <property type="molecule type" value="Genomic_DNA"/>
</dbReference>
<feature type="domain" description="Flavodoxin-like" evidence="22">
    <location>
        <begin position="66"/>
        <end position="215"/>
    </location>
</feature>
<comment type="caution">
    <text evidence="20">Lacks conserved residue(s) required for the propagation of feature annotation.</text>
</comment>
<feature type="binding site" evidence="20">
    <location>
        <position position="478"/>
    </location>
    <ligand>
        <name>FAD</name>
        <dbReference type="ChEBI" id="CHEBI:57692"/>
    </ligand>
</feature>
<dbReference type="InterPro" id="IPR001433">
    <property type="entry name" value="OxRdtase_FAD/NAD-bd"/>
</dbReference>
<dbReference type="Proteomes" id="UP000245768">
    <property type="component" value="Unassembled WGS sequence"/>
</dbReference>
<evidence type="ECO:0000259" key="22">
    <source>
        <dbReference type="PROSITE" id="PS50902"/>
    </source>
</evidence>
<dbReference type="InterPro" id="IPR023208">
    <property type="entry name" value="P450R"/>
</dbReference>
<dbReference type="InterPro" id="IPR029039">
    <property type="entry name" value="Flavoprotein-like_sf"/>
</dbReference>
<dbReference type="GeneID" id="37045176"/>
<dbReference type="RefSeq" id="XP_025378015.1">
    <property type="nucleotide sequence ID" value="XM_025523260.1"/>
</dbReference>
<keyword evidence="4 20" id="KW-0288">FMN</keyword>
<evidence type="ECO:0000256" key="1">
    <source>
        <dbReference type="ARBA" id="ARBA00022475"/>
    </source>
</evidence>
<dbReference type="FunCoup" id="A0A316YN70">
    <property type="interactions" value="444"/>
</dbReference>
<feature type="binding site" evidence="20">
    <location>
        <position position="199"/>
    </location>
    <ligand>
        <name>FMN</name>
        <dbReference type="ChEBI" id="CHEBI:58210"/>
    </ligand>
</feature>
<dbReference type="GO" id="GO:0005789">
    <property type="term" value="C:endoplasmic reticulum membrane"/>
    <property type="evidence" value="ECO:0007669"/>
    <property type="project" value="UniProtKB-SubCell"/>
</dbReference>
<dbReference type="InterPro" id="IPR001094">
    <property type="entry name" value="Flavdoxin-like"/>
</dbReference>
<dbReference type="CDD" id="cd06204">
    <property type="entry name" value="CYPOR"/>
    <property type="match status" value="1"/>
</dbReference>
<evidence type="ECO:0000259" key="23">
    <source>
        <dbReference type="PROSITE" id="PS51384"/>
    </source>
</evidence>
<dbReference type="PROSITE" id="PS50902">
    <property type="entry name" value="FLAVODOXIN_LIKE"/>
    <property type="match status" value="1"/>
</dbReference>
<dbReference type="EC" id="1.6.2.4" evidence="20 21"/>
<keyword evidence="12 20" id="KW-0560">Oxidoreductase</keyword>
<sequence length="720" mass="80026">MVSTTDLIILGLGGALAVLYLYRDSIFGGKSGEASSKLANGFGNGGGEEEGSNDFVSKLTSQNKRIVIFYGSQTGTAEEYAVKIAKEAKSRFGTSSLVCDLEEYEYEKLDALPDNAVCIFVMATYGEGEPTDNAVGFMEFIKEEDVSFSQGDRLDNLKYVIFGLGNRTYEHYNAIGRDLDARLEALGAHRIGERGEGDDDKSMEEDYLAWKDGMFETLAKEAGFEEGGGGEVQDFNVTELEHPDDDKKVYKGELSARALLGTKGIHDAKNPFAAPVKVARELFSVSGERSCVHVEFDIEGSGISYQHGDHVAVWANNPDRDVERILGVLGLSEKRNTVIEVESLDPTLAKVPFPVPTTYEAVFRHYLDISAHASRQALNMLASYAPTDAAKAELEKIGSNKDYFNEKVASRCLKTAEVLQAVAGDDLQADPSKATVWNIPFDRIMSSIPRLGPRYYSISSSPKLHPKSIHVTAVVLRYKPKVAGGSTPDGYITGLATNYLSLVKQQLNEESEDPRFQTPKYDLKGPRGAYSKDGVIRTPIHVRRSNFRLPTSPKIPVIMIGPGTGVAPFRSFVQERVASAQKSKEKNGAEALADWGNIYLFYTSRRRKEDYLYEEEWPKYGEELGAKFRLETSFSREDYKSDGSKKYVQDLLWEKRKELAEDILQRKGYVYVCGATDMSHDVEKIFVKLLAEAKGGSEEEGKKEVKMLKDRSRFLQDVWS</sequence>
<dbReference type="InterPro" id="IPR017927">
    <property type="entry name" value="FAD-bd_FR_type"/>
</dbReference>
<dbReference type="Pfam" id="PF00667">
    <property type="entry name" value="FAD_binding_1"/>
    <property type="match status" value="1"/>
</dbReference>
<evidence type="ECO:0000256" key="7">
    <source>
        <dbReference type="ARBA" id="ARBA00022824"/>
    </source>
</evidence>
<evidence type="ECO:0000256" key="2">
    <source>
        <dbReference type="ARBA" id="ARBA00022516"/>
    </source>
</evidence>
<name>A0A316YN70_9BASI</name>
<evidence type="ECO:0000256" key="3">
    <source>
        <dbReference type="ARBA" id="ARBA00022630"/>
    </source>
</evidence>
<proteinExistence type="inferred from homology"/>
<feature type="binding site" evidence="20">
    <location>
        <position position="564"/>
    </location>
    <ligand>
        <name>NADP(+)</name>
        <dbReference type="ChEBI" id="CHEBI:58349"/>
    </ligand>
</feature>
<dbReference type="SUPFAM" id="SSF52218">
    <property type="entry name" value="Flavoproteins"/>
    <property type="match status" value="1"/>
</dbReference>
<keyword evidence="16 20" id="KW-0472">Membrane</keyword>
<keyword evidence="6 20" id="KW-1000">Mitochondrion outer membrane</keyword>
<dbReference type="PANTHER" id="PTHR19384">
    <property type="entry name" value="NITRIC OXIDE SYNTHASE-RELATED"/>
    <property type="match status" value="1"/>
</dbReference>
<dbReference type="InterPro" id="IPR023173">
    <property type="entry name" value="NADPH_Cyt_P450_Rdtase_alpha"/>
</dbReference>
<evidence type="ECO:0000256" key="10">
    <source>
        <dbReference type="ARBA" id="ARBA00022955"/>
    </source>
</evidence>
<dbReference type="Pfam" id="PF00175">
    <property type="entry name" value="NAD_binding_1"/>
    <property type="match status" value="1"/>
</dbReference>
<dbReference type="SUPFAM" id="SSF63380">
    <property type="entry name" value="Riboflavin synthase domain-like"/>
    <property type="match status" value="1"/>
</dbReference>
<dbReference type="InParanoid" id="A0A316YN70"/>
<dbReference type="FunFam" id="3.40.50.360:FF:000024">
    <property type="entry name" value="NADPH--cytochrome P450 reductase"/>
    <property type="match status" value="1"/>
</dbReference>
<comment type="function">
    <text evidence="20">This enzyme is required for electron transfer from NADP to cytochrome P450 in microsomes. It can also provide electron transfer to heme oxygenase and cytochrome B5. Involved in ergosterol biosynthesis.</text>
</comment>
<dbReference type="Gene3D" id="2.40.30.10">
    <property type="entry name" value="Translation factors"/>
    <property type="match status" value="1"/>
</dbReference>
<keyword evidence="15 20" id="KW-0496">Mitochondrion</keyword>
<evidence type="ECO:0000256" key="9">
    <source>
        <dbReference type="ARBA" id="ARBA00022857"/>
    </source>
</evidence>
<dbReference type="Gene3D" id="3.40.50.360">
    <property type="match status" value="1"/>
</dbReference>
<keyword evidence="8 20" id="KW-0274">FAD</keyword>
<dbReference type="GO" id="GO:0005829">
    <property type="term" value="C:cytosol"/>
    <property type="evidence" value="ECO:0007669"/>
    <property type="project" value="TreeGrafter"/>
</dbReference>
<dbReference type="PRINTS" id="PR00369">
    <property type="entry name" value="FLAVODOXIN"/>
</dbReference>
<evidence type="ECO:0000256" key="18">
    <source>
        <dbReference type="ARBA" id="ARBA00023221"/>
    </source>
</evidence>
<dbReference type="GO" id="GO:0003958">
    <property type="term" value="F:NADPH-hemoprotein reductase activity"/>
    <property type="evidence" value="ECO:0007669"/>
    <property type="project" value="UniProtKB-UniRule"/>
</dbReference>
<dbReference type="InterPro" id="IPR017938">
    <property type="entry name" value="Riboflavin_synthase-like_b-brl"/>
</dbReference>
<dbReference type="GO" id="GO:0050661">
    <property type="term" value="F:NADP binding"/>
    <property type="evidence" value="ECO:0007669"/>
    <property type="project" value="UniProtKB-UniRule"/>
</dbReference>
<feature type="binding site" evidence="20">
    <location>
        <position position="289"/>
    </location>
    <ligand>
        <name>NADP(+)</name>
        <dbReference type="ChEBI" id="CHEBI:58349"/>
    </ligand>
</feature>
<comment type="similarity">
    <text evidence="20">In the N-terminal section; belongs to the flavodoxin family.</text>
</comment>
<dbReference type="Gene3D" id="3.40.50.80">
    <property type="entry name" value="Nucleotide-binding domain of ferredoxin-NADP reductase (FNR) module"/>
    <property type="match status" value="1"/>
</dbReference>
<dbReference type="FunFam" id="1.20.990.10:FF:000009">
    <property type="entry name" value="NADPH--cytochrome P450 reductase"/>
    <property type="match status" value="1"/>
</dbReference>
<comment type="cofactor">
    <cofactor evidence="20">
        <name>FMN</name>
        <dbReference type="ChEBI" id="CHEBI:58210"/>
    </cofactor>
    <text evidence="20">Binds 1 FMN per monomer.</text>
</comment>
<dbReference type="Pfam" id="PF00258">
    <property type="entry name" value="Flavodoxin_1"/>
    <property type="match status" value="1"/>
</dbReference>
<dbReference type="OrthoDB" id="1856718at2759"/>
<evidence type="ECO:0000256" key="6">
    <source>
        <dbReference type="ARBA" id="ARBA00022787"/>
    </source>
</evidence>
<evidence type="ECO:0000256" key="21">
    <source>
        <dbReference type="PIRNR" id="PIRNR000208"/>
    </source>
</evidence>
<keyword evidence="5" id="KW-0812">Transmembrane</keyword>
<evidence type="ECO:0000256" key="16">
    <source>
        <dbReference type="ARBA" id="ARBA00023136"/>
    </source>
</evidence>
<evidence type="ECO:0000256" key="4">
    <source>
        <dbReference type="ARBA" id="ARBA00022643"/>
    </source>
</evidence>
<evidence type="ECO:0000256" key="5">
    <source>
        <dbReference type="ARBA" id="ARBA00022692"/>
    </source>
</evidence>
<keyword evidence="18 20" id="KW-0753">Steroid metabolism</keyword>
<comment type="catalytic activity">
    <reaction evidence="19 20 21">
        <text>2 oxidized [cytochrome P450] + NADPH = 2 reduced [cytochrome P450] + NADP(+) + H(+)</text>
        <dbReference type="Rhea" id="RHEA:24040"/>
        <dbReference type="Rhea" id="RHEA-COMP:14627"/>
        <dbReference type="Rhea" id="RHEA-COMP:14628"/>
        <dbReference type="ChEBI" id="CHEBI:15378"/>
        <dbReference type="ChEBI" id="CHEBI:55376"/>
        <dbReference type="ChEBI" id="CHEBI:57783"/>
        <dbReference type="ChEBI" id="CHEBI:58349"/>
        <dbReference type="ChEBI" id="CHEBI:60344"/>
        <dbReference type="EC" id="1.6.2.4"/>
    </reaction>
</comment>
<dbReference type="PRINTS" id="PR00371">
    <property type="entry name" value="FPNCR"/>
</dbReference>
<keyword evidence="25" id="KW-1185">Reference proteome</keyword>
<evidence type="ECO:0000256" key="19">
    <source>
        <dbReference type="ARBA" id="ARBA00049342"/>
    </source>
</evidence>
<comment type="cofactor">
    <cofactor evidence="20">
        <name>FAD</name>
        <dbReference type="ChEBI" id="CHEBI:57692"/>
    </cofactor>
    <text evidence="20">Binds 1 FAD per monomer.</text>
</comment>
<dbReference type="InterPro" id="IPR001709">
    <property type="entry name" value="Flavoprot_Pyr_Nucl_cyt_Rdtase"/>
</dbReference>
<feature type="binding site" evidence="20">
    <location>
        <begin position="123"/>
        <end position="126"/>
    </location>
    <ligand>
        <name>FMN</name>
        <dbReference type="ChEBI" id="CHEBI:58210"/>
    </ligand>
</feature>
<keyword evidence="2 20" id="KW-0444">Lipid biosynthesis</keyword>
<dbReference type="PIRSF" id="PIRSF000208">
    <property type="entry name" value="P450R"/>
    <property type="match status" value="1"/>
</dbReference>
<dbReference type="InterPro" id="IPR039261">
    <property type="entry name" value="FNR_nucleotide-bd"/>
</dbReference>
<evidence type="ECO:0000256" key="20">
    <source>
        <dbReference type="HAMAP-Rule" id="MF_03212"/>
    </source>
</evidence>
<dbReference type="InterPro" id="IPR003097">
    <property type="entry name" value="CysJ-like_FAD-binding"/>
</dbReference>
<feature type="binding site" evidence="20">
    <location>
        <position position="719"/>
    </location>
    <ligand>
        <name>FAD</name>
        <dbReference type="ChEBI" id="CHEBI:57692"/>
    </ligand>
</feature>
<dbReference type="PANTHER" id="PTHR19384:SF17">
    <property type="entry name" value="NADPH--CYTOCHROME P450 REDUCTASE"/>
    <property type="match status" value="1"/>
</dbReference>
<evidence type="ECO:0000256" key="15">
    <source>
        <dbReference type="ARBA" id="ARBA00023128"/>
    </source>
</evidence>
<feature type="binding site" evidence="20">
    <location>
        <begin position="645"/>
        <end position="649"/>
    </location>
    <ligand>
        <name>NADP(+)</name>
        <dbReference type="ChEBI" id="CHEBI:58349"/>
    </ligand>
</feature>
<organism evidence="24 25">
    <name type="scientific">Acaromyces ingoldii</name>
    <dbReference type="NCBI Taxonomy" id="215250"/>
    <lineage>
        <taxon>Eukaryota</taxon>
        <taxon>Fungi</taxon>
        <taxon>Dikarya</taxon>
        <taxon>Basidiomycota</taxon>
        <taxon>Ustilaginomycotina</taxon>
        <taxon>Exobasidiomycetes</taxon>
        <taxon>Exobasidiales</taxon>
        <taxon>Cryptobasidiaceae</taxon>
        <taxon>Acaromyces</taxon>
    </lineage>
</organism>
<dbReference type="GO" id="GO:0005886">
    <property type="term" value="C:plasma membrane"/>
    <property type="evidence" value="ECO:0007669"/>
    <property type="project" value="UniProtKB-SubCell"/>
</dbReference>
<keyword evidence="11" id="KW-1133">Transmembrane helix</keyword>
<evidence type="ECO:0000256" key="11">
    <source>
        <dbReference type="ARBA" id="ARBA00022989"/>
    </source>
</evidence>
<comment type="subcellular location">
    <subcellularLocation>
        <location evidence="20">Endoplasmic reticulum membrane</location>
        <topology evidence="20">Single-pass membrane protein</topology>
        <orientation evidence="20">Cytoplasmic side</orientation>
    </subcellularLocation>
    <subcellularLocation>
        <location evidence="20">Mitochondrion outer membrane</location>
        <topology evidence="20">Single-pass membrane protein</topology>
        <orientation evidence="20">Cytoplasmic side</orientation>
    </subcellularLocation>
    <subcellularLocation>
        <location evidence="20">Cell membrane</location>
        <topology evidence="20">Single-pass membrane protein</topology>
        <orientation evidence="20">Cytoplasmic side</orientation>
    </subcellularLocation>
</comment>
<dbReference type="SUPFAM" id="SSF52343">
    <property type="entry name" value="Ferredoxin reductase-like, C-terminal NADP-linked domain"/>
    <property type="match status" value="1"/>
</dbReference>
<evidence type="ECO:0000256" key="13">
    <source>
        <dbReference type="ARBA" id="ARBA00023011"/>
    </source>
</evidence>
<feature type="domain" description="FAD-binding FR-type" evidence="23">
    <location>
        <begin position="269"/>
        <end position="533"/>
    </location>
</feature>
<accession>A0A316YN70</accession>
<dbReference type="PROSITE" id="PS51384">
    <property type="entry name" value="FAD_FR"/>
    <property type="match status" value="1"/>
</dbReference>
<evidence type="ECO:0000256" key="8">
    <source>
        <dbReference type="ARBA" id="ARBA00022827"/>
    </source>
</evidence>
<feature type="binding site" evidence="20">
    <location>
        <begin position="494"/>
        <end position="497"/>
    </location>
    <ligand>
        <name>FAD</name>
        <dbReference type="ChEBI" id="CHEBI:57692"/>
    </ligand>
</feature>
<feature type="binding site" evidence="20">
    <location>
        <begin position="635"/>
        <end position="636"/>
    </location>
    <ligand>
        <name>NADP(+)</name>
        <dbReference type="ChEBI" id="CHEBI:58349"/>
    </ligand>
</feature>
<keyword evidence="13 20" id="KW-0756">Sterol biosynthesis</keyword>